<dbReference type="EMBL" id="FQZX01000002">
    <property type="protein sequence ID" value="SHK32172.1"/>
    <property type="molecule type" value="Genomic_DNA"/>
</dbReference>
<dbReference type="OrthoDB" id="1224850at2"/>
<sequence>MQETERISKELLGEEASIWFTEQLNDLSILIKAPINTCKSLIKDCGAEIIIGKDNTLAKPIIHTGVRIFDDKINPLLLTGAHRYREENKALIKILKSESCLVGLYSELGVLVATGQVVFNSDTQKVIEMIGSLESLFFGGFTTEVTDSLDSFDYTIDDTRQFKNPYSIDLMTLDCEFKDWNHIDAHFVGLMEQPQTRIDDIEEGATLEKHVWFSIERLFSFNIYLNPKFKNSKGDKELTDILAFYDLGIFLIETKGLSIFAQTKEKSMDKKVATLQKHIKKAIKQLIGATENIERGTEFFNSKGEKIEFKRNIVPHCIVLVSELLPFGDWENIQKEILRTMREAKIYLNVLDFTEFMTLVKNTKGKKEYLDYYLMQRTEKFVEHDNIHLRKLITGSDNVLK</sequence>
<evidence type="ECO:0000313" key="2">
    <source>
        <dbReference type="Proteomes" id="UP000184314"/>
    </source>
</evidence>
<proteinExistence type="predicted"/>
<accession>A0A1M6RI98</accession>
<keyword evidence="2" id="KW-1185">Reference proteome</keyword>
<dbReference type="AlphaFoldDB" id="A0A1M6RI98"/>
<dbReference type="RefSeq" id="WP_073245022.1">
    <property type="nucleotide sequence ID" value="NZ_FQZX01000002.1"/>
</dbReference>
<reference evidence="2" key="1">
    <citation type="submission" date="2016-11" db="EMBL/GenBank/DDBJ databases">
        <authorList>
            <person name="Varghese N."/>
            <person name="Submissions S."/>
        </authorList>
    </citation>
    <scope>NUCLEOTIDE SEQUENCE [LARGE SCALE GENOMIC DNA]</scope>
    <source>
        <strain evidence="2">DSM 16478</strain>
    </source>
</reference>
<organism evidence="1 2">
    <name type="scientific">Maribacter aquivivus</name>
    <dbReference type="NCBI Taxonomy" id="228958"/>
    <lineage>
        <taxon>Bacteria</taxon>
        <taxon>Pseudomonadati</taxon>
        <taxon>Bacteroidota</taxon>
        <taxon>Flavobacteriia</taxon>
        <taxon>Flavobacteriales</taxon>
        <taxon>Flavobacteriaceae</taxon>
        <taxon>Maribacter</taxon>
    </lineage>
</organism>
<dbReference type="Proteomes" id="UP000184314">
    <property type="component" value="Unassembled WGS sequence"/>
</dbReference>
<dbReference type="STRING" id="228958.SAMN04488007_2742"/>
<protein>
    <submittedName>
        <fullName evidence="1">Uncharacterized protein</fullName>
    </submittedName>
</protein>
<name>A0A1M6RI98_9FLAO</name>
<gene>
    <name evidence="1" type="ORF">SAMN04488007_2742</name>
</gene>
<evidence type="ECO:0000313" key="1">
    <source>
        <dbReference type="EMBL" id="SHK32172.1"/>
    </source>
</evidence>